<proteinExistence type="predicted"/>
<evidence type="ECO:0000256" key="1">
    <source>
        <dbReference type="ARBA" id="ARBA00022723"/>
    </source>
</evidence>
<feature type="domain" description="MYND-type" evidence="6">
    <location>
        <begin position="343"/>
        <end position="385"/>
    </location>
</feature>
<evidence type="ECO:0000256" key="2">
    <source>
        <dbReference type="ARBA" id="ARBA00022771"/>
    </source>
</evidence>
<keyword evidence="3" id="KW-0862">Zinc</keyword>
<dbReference type="InterPro" id="IPR002893">
    <property type="entry name" value="Znf_MYND"/>
</dbReference>
<gene>
    <name evidence="7" type="ORF">BT96DRAFT_1020951</name>
</gene>
<keyword evidence="2 4" id="KW-0863">Zinc-finger</keyword>
<sequence>MSSSQQQTSLDVPDISGLSLTGSKPASASSTPSIFTLLSRATYVPPPTSLTSRTPKSSSLSPANHLGSAVDPLLKHLEEPKGKENGQQTKGSADDILQKLSFLPTIGSPNQYFTTVSSWDDSKLREVASQQSDFQTTLAPSHMWKNHNGPKDGFLFARIEPPAGSEDELDLPSNMLPEDVSTLTRSQLPAGRLETIYWQARGHDGCFKSALQMVHNTLPMLRFALLSSFDLLNLKRLTIAAVSDINNNCITNYITGGADQKMFRHAVFGDTGRGPGRKGKGTFVLESLDQYYDRLETIVEGGDAAKTSSRITEDPNPAYEAWTKAVAKRVKERWEKRKESHWCGHCGSPLANGPELKRCSACREHYYCNKEHQTMAWSSHHKRWCGKS</sequence>
<evidence type="ECO:0000313" key="7">
    <source>
        <dbReference type="EMBL" id="KAE9397271.1"/>
    </source>
</evidence>
<dbReference type="PROSITE" id="PS50865">
    <property type="entry name" value="ZF_MYND_2"/>
    <property type="match status" value="1"/>
</dbReference>
<feature type="region of interest" description="Disordered" evidence="5">
    <location>
        <begin position="43"/>
        <end position="67"/>
    </location>
</feature>
<keyword evidence="1" id="KW-0479">Metal-binding</keyword>
<dbReference type="SUPFAM" id="SSF144232">
    <property type="entry name" value="HIT/MYND zinc finger-like"/>
    <property type="match status" value="1"/>
</dbReference>
<dbReference type="Gene3D" id="6.10.140.2220">
    <property type="match status" value="1"/>
</dbReference>
<reference evidence="7" key="1">
    <citation type="journal article" date="2019" name="Environ. Microbiol.">
        <title>Fungal ecological strategies reflected in gene transcription - a case study of two litter decomposers.</title>
        <authorList>
            <person name="Barbi F."/>
            <person name="Kohler A."/>
            <person name="Barry K."/>
            <person name="Baskaran P."/>
            <person name="Daum C."/>
            <person name="Fauchery L."/>
            <person name="Ihrmark K."/>
            <person name="Kuo A."/>
            <person name="LaButti K."/>
            <person name="Lipzen A."/>
            <person name="Morin E."/>
            <person name="Grigoriev I.V."/>
            <person name="Henrissat B."/>
            <person name="Lindahl B."/>
            <person name="Martin F."/>
        </authorList>
    </citation>
    <scope>NUCLEOTIDE SEQUENCE</scope>
    <source>
        <strain evidence="7">JB14</strain>
    </source>
</reference>
<evidence type="ECO:0000313" key="8">
    <source>
        <dbReference type="Proteomes" id="UP000799118"/>
    </source>
</evidence>
<evidence type="ECO:0000256" key="3">
    <source>
        <dbReference type="ARBA" id="ARBA00022833"/>
    </source>
</evidence>
<feature type="compositionally biased region" description="Polar residues" evidence="5">
    <location>
        <begin position="49"/>
        <end position="62"/>
    </location>
</feature>
<organism evidence="7 8">
    <name type="scientific">Gymnopus androsaceus JB14</name>
    <dbReference type="NCBI Taxonomy" id="1447944"/>
    <lineage>
        <taxon>Eukaryota</taxon>
        <taxon>Fungi</taxon>
        <taxon>Dikarya</taxon>
        <taxon>Basidiomycota</taxon>
        <taxon>Agaricomycotina</taxon>
        <taxon>Agaricomycetes</taxon>
        <taxon>Agaricomycetidae</taxon>
        <taxon>Agaricales</taxon>
        <taxon>Marasmiineae</taxon>
        <taxon>Omphalotaceae</taxon>
        <taxon>Gymnopus</taxon>
    </lineage>
</organism>
<feature type="compositionally biased region" description="Polar residues" evidence="5">
    <location>
        <begin position="18"/>
        <end position="31"/>
    </location>
</feature>
<evidence type="ECO:0000259" key="6">
    <source>
        <dbReference type="PROSITE" id="PS50865"/>
    </source>
</evidence>
<accession>A0A6A4HIC5</accession>
<name>A0A6A4HIC5_9AGAR</name>
<evidence type="ECO:0000256" key="4">
    <source>
        <dbReference type="PROSITE-ProRule" id="PRU00134"/>
    </source>
</evidence>
<feature type="region of interest" description="Disordered" evidence="5">
    <location>
        <begin position="1"/>
        <end position="31"/>
    </location>
</feature>
<dbReference type="EMBL" id="ML769500">
    <property type="protein sequence ID" value="KAE9397271.1"/>
    <property type="molecule type" value="Genomic_DNA"/>
</dbReference>
<dbReference type="GO" id="GO:0008270">
    <property type="term" value="F:zinc ion binding"/>
    <property type="evidence" value="ECO:0007669"/>
    <property type="project" value="UniProtKB-KW"/>
</dbReference>
<feature type="compositionally biased region" description="Polar residues" evidence="5">
    <location>
        <begin position="1"/>
        <end position="10"/>
    </location>
</feature>
<dbReference type="AlphaFoldDB" id="A0A6A4HIC5"/>
<dbReference type="Proteomes" id="UP000799118">
    <property type="component" value="Unassembled WGS sequence"/>
</dbReference>
<dbReference type="Pfam" id="PF01753">
    <property type="entry name" value="zf-MYND"/>
    <property type="match status" value="1"/>
</dbReference>
<keyword evidence="8" id="KW-1185">Reference proteome</keyword>
<protein>
    <recommendedName>
        <fullName evidence="6">MYND-type domain-containing protein</fullName>
    </recommendedName>
</protein>
<evidence type="ECO:0000256" key="5">
    <source>
        <dbReference type="SAM" id="MobiDB-lite"/>
    </source>
</evidence>
<dbReference type="OrthoDB" id="432970at2759"/>